<feature type="site" description="Interaction with substrate tRNA" evidence="10">
    <location>
        <position position="133"/>
    </location>
</feature>
<protein>
    <recommendedName>
        <fullName evidence="10">tRNA dimethylallyltransferase</fullName>
        <ecNumber evidence="10">2.5.1.75</ecNumber>
    </recommendedName>
    <alternativeName>
        <fullName evidence="10">Dimethylallyl diphosphate:tRNA dimethylallyltransferase</fullName>
        <shortName evidence="10">DMAPP:tRNA dimethylallyltransferase</shortName>
        <shortName evidence="10">DMATase</shortName>
    </alternativeName>
    <alternativeName>
        <fullName evidence="10">Isopentenyl-diphosphate:tRNA isopentenyltransferase</fullName>
        <shortName evidence="10">IPP transferase</shortName>
        <shortName evidence="10">IPPT</shortName>
        <shortName evidence="10">IPTase</shortName>
    </alternativeName>
</protein>
<dbReference type="Proteomes" id="UP000203589">
    <property type="component" value="Chromosome"/>
</dbReference>
<gene>
    <name evidence="10 14" type="primary">miaA</name>
    <name evidence="14" type="ORF">ANTHELSMS3_03618</name>
</gene>
<dbReference type="Pfam" id="PF01715">
    <property type="entry name" value="IPPT"/>
    <property type="match status" value="1"/>
</dbReference>
<evidence type="ECO:0000313" key="14">
    <source>
        <dbReference type="EMBL" id="ASP22241.1"/>
    </source>
</evidence>
<dbReference type="EMBL" id="CP022540">
    <property type="protein sequence ID" value="ASP22241.1"/>
    <property type="molecule type" value="Genomic_DNA"/>
</dbReference>
<proteinExistence type="inferred from homology"/>
<evidence type="ECO:0000256" key="2">
    <source>
        <dbReference type="ARBA" id="ARBA00003213"/>
    </source>
</evidence>
<dbReference type="Gene3D" id="3.40.50.300">
    <property type="entry name" value="P-loop containing nucleotide triphosphate hydrolases"/>
    <property type="match status" value="1"/>
</dbReference>
<dbReference type="InterPro" id="IPR027417">
    <property type="entry name" value="P-loop_NTPase"/>
</dbReference>
<dbReference type="PANTHER" id="PTHR11088:SF60">
    <property type="entry name" value="TRNA DIMETHYLALLYLTRANSFERASE"/>
    <property type="match status" value="1"/>
</dbReference>
<evidence type="ECO:0000256" key="13">
    <source>
        <dbReference type="RuleBase" id="RU003785"/>
    </source>
</evidence>
<evidence type="ECO:0000256" key="1">
    <source>
        <dbReference type="ARBA" id="ARBA00001946"/>
    </source>
</evidence>
<feature type="site" description="Interaction with substrate tRNA" evidence="10">
    <location>
        <position position="111"/>
    </location>
</feature>
<dbReference type="HAMAP" id="MF_00185">
    <property type="entry name" value="IPP_trans"/>
    <property type="match status" value="1"/>
</dbReference>
<reference evidence="14 15" key="1">
    <citation type="submission" date="2017-07" db="EMBL/GenBank/DDBJ databases">
        <title>Genome Sequence of Antarctobacter heliothermus Strain SMS3 Isolated from a culture of the Diatom Skeletonema marinoi.</title>
        <authorList>
            <person name="Topel M."/>
            <person name="Pinder M.I.M."/>
            <person name="Johansson O.N."/>
            <person name="Kourtchenko O."/>
            <person name="Godhe A."/>
            <person name="Clarke A.K."/>
        </authorList>
    </citation>
    <scope>NUCLEOTIDE SEQUENCE [LARGE SCALE GENOMIC DNA]</scope>
    <source>
        <strain evidence="14 15">SMS3</strain>
    </source>
</reference>
<evidence type="ECO:0000256" key="5">
    <source>
        <dbReference type="ARBA" id="ARBA00022694"/>
    </source>
</evidence>
<keyword evidence="6 10" id="KW-0547">Nucleotide-binding</keyword>
<name>A0A222E8F1_9RHOB</name>
<dbReference type="RefSeq" id="WP_094036052.1">
    <property type="nucleotide sequence ID" value="NZ_CP022540.1"/>
</dbReference>
<organism evidence="14 15">
    <name type="scientific">Antarctobacter heliothermus</name>
    <dbReference type="NCBI Taxonomy" id="74033"/>
    <lineage>
        <taxon>Bacteria</taxon>
        <taxon>Pseudomonadati</taxon>
        <taxon>Pseudomonadota</taxon>
        <taxon>Alphaproteobacteria</taxon>
        <taxon>Rhodobacterales</taxon>
        <taxon>Roseobacteraceae</taxon>
        <taxon>Antarctobacter</taxon>
    </lineage>
</organism>
<dbReference type="KEGG" id="aht:ANTHELSMS3_03618"/>
<evidence type="ECO:0000256" key="10">
    <source>
        <dbReference type="HAMAP-Rule" id="MF_00185"/>
    </source>
</evidence>
<accession>A0A222E8F1</accession>
<keyword evidence="7 10" id="KW-0067">ATP-binding</keyword>
<keyword evidence="4 10" id="KW-0808">Transferase</keyword>
<evidence type="ECO:0000256" key="6">
    <source>
        <dbReference type="ARBA" id="ARBA00022741"/>
    </source>
</evidence>
<comment type="subunit">
    <text evidence="10">Monomer.</text>
</comment>
<evidence type="ECO:0000256" key="7">
    <source>
        <dbReference type="ARBA" id="ARBA00022840"/>
    </source>
</evidence>
<dbReference type="InterPro" id="IPR039657">
    <property type="entry name" value="Dimethylallyltransferase"/>
</dbReference>
<keyword evidence="5 10" id="KW-0819">tRNA processing</keyword>
<dbReference type="SUPFAM" id="SSF52540">
    <property type="entry name" value="P-loop containing nucleoside triphosphate hydrolases"/>
    <property type="match status" value="1"/>
</dbReference>
<keyword evidence="15" id="KW-1185">Reference proteome</keyword>
<evidence type="ECO:0000256" key="4">
    <source>
        <dbReference type="ARBA" id="ARBA00022679"/>
    </source>
</evidence>
<evidence type="ECO:0000256" key="9">
    <source>
        <dbReference type="ARBA" id="ARBA00049563"/>
    </source>
</evidence>
<comment type="catalytic activity">
    <reaction evidence="9 10 11">
        <text>adenosine(37) in tRNA + dimethylallyl diphosphate = N(6)-dimethylallyladenosine(37) in tRNA + diphosphate</text>
        <dbReference type="Rhea" id="RHEA:26482"/>
        <dbReference type="Rhea" id="RHEA-COMP:10162"/>
        <dbReference type="Rhea" id="RHEA-COMP:10375"/>
        <dbReference type="ChEBI" id="CHEBI:33019"/>
        <dbReference type="ChEBI" id="CHEBI:57623"/>
        <dbReference type="ChEBI" id="CHEBI:74411"/>
        <dbReference type="ChEBI" id="CHEBI:74415"/>
        <dbReference type="EC" id="2.5.1.75"/>
    </reaction>
</comment>
<dbReference type="GO" id="GO:0052381">
    <property type="term" value="F:tRNA dimethylallyltransferase activity"/>
    <property type="evidence" value="ECO:0007669"/>
    <property type="project" value="UniProtKB-UniRule"/>
</dbReference>
<dbReference type="GO" id="GO:0006400">
    <property type="term" value="P:tRNA modification"/>
    <property type="evidence" value="ECO:0007669"/>
    <property type="project" value="TreeGrafter"/>
</dbReference>
<dbReference type="PANTHER" id="PTHR11088">
    <property type="entry name" value="TRNA DIMETHYLALLYLTRANSFERASE"/>
    <property type="match status" value="1"/>
</dbReference>
<feature type="binding site" evidence="10">
    <location>
        <begin position="24"/>
        <end position="31"/>
    </location>
    <ligand>
        <name>ATP</name>
        <dbReference type="ChEBI" id="CHEBI:30616"/>
    </ligand>
</feature>
<dbReference type="Gene3D" id="1.10.20.140">
    <property type="match status" value="1"/>
</dbReference>
<dbReference type="NCBIfam" id="TIGR00174">
    <property type="entry name" value="miaA"/>
    <property type="match status" value="1"/>
</dbReference>
<comment type="caution">
    <text evidence="10">Lacks conserved residue(s) required for the propagation of feature annotation.</text>
</comment>
<sequence length="301" mass="32414">MRDKLAIEACLAACAPDRPVLIAGPTASGKSALALAIAEAQGGVIVNADAIQVYADWRVLTARPSPEEEARAPHALYGHVPGDQLYSVGDWLREAAACLHGPNRPIFVGGTGLYLTSLTEGLAQIPATPPNIRAEGEALLATHGLTTMVADLDPQSAARIDLRNPARVARAWEVLRATGRGIASWQDETPPPLLPLDRATGFVVESPKDWLTPRIETRFRKMVAGGALEEAHTNRPGWTPDRPSAKAIGAAELMAVIDGAVTLDHAIDRATILTRQFAKRQRTWFRARMGHWHHLTAKALT</sequence>
<dbReference type="InterPro" id="IPR018022">
    <property type="entry name" value="IPT"/>
</dbReference>
<comment type="cofactor">
    <cofactor evidence="1 10">
        <name>Mg(2+)</name>
        <dbReference type="ChEBI" id="CHEBI:18420"/>
    </cofactor>
</comment>
<evidence type="ECO:0000256" key="11">
    <source>
        <dbReference type="RuleBase" id="RU003783"/>
    </source>
</evidence>
<dbReference type="OrthoDB" id="9776390at2"/>
<evidence type="ECO:0000256" key="12">
    <source>
        <dbReference type="RuleBase" id="RU003784"/>
    </source>
</evidence>
<evidence type="ECO:0000313" key="15">
    <source>
        <dbReference type="Proteomes" id="UP000203589"/>
    </source>
</evidence>
<feature type="binding site" evidence="10">
    <location>
        <begin position="26"/>
        <end position="31"/>
    </location>
    <ligand>
        <name>substrate</name>
    </ligand>
</feature>
<comment type="similarity">
    <text evidence="3 10 13">Belongs to the IPP transferase family.</text>
</comment>
<dbReference type="AlphaFoldDB" id="A0A222E8F1"/>
<dbReference type="GO" id="GO:0005524">
    <property type="term" value="F:ATP binding"/>
    <property type="evidence" value="ECO:0007669"/>
    <property type="project" value="UniProtKB-UniRule"/>
</dbReference>
<comment type="function">
    <text evidence="2 10 12">Catalyzes the transfer of a dimethylallyl group onto the adenine at position 37 in tRNAs that read codons beginning with uridine, leading to the formation of N6-(dimethylallyl)adenosine (i(6)A).</text>
</comment>
<evidence type="ECO:0000256" key="8">
    <source>
        <dbReference type="ARBA" id="ARBA00022842"/>
    </source>
</evidence>
<evidence type="ECO:0000256" key="3">
    <source>
        <dbReference type="ARBA" id="ARBA00005842"/>
    </source>
</evidence>
<keyword evidence="8 10" id="KW-0460">Magnesium</keyword>
<dbReference type="EC" id="2.5.1.75" evidence="10"/>